<gene>
    <name evidence="4" type="ORF">SE15_09755</name>
</gene>
<accession>A0A0P6YB93</accession>
<comment type="similarity">
    <text evidence="1">Belongs to the bacterial solute-binding protein 1 family.</text>
</comment>
<sequence length="438" mass="46930">MKLADSRIRRWIARVMILIIGGLLLACQALPWTLSVGRATATPTPVLPIPTTPTLPPTPTESSSVTAPAVITLWLPPPFDPANETPAAQLLQQRLIQFMSENPGVIVKVRVKTSSGPGGLLDSLAAAAAAAPAAVPGVIALNRADLENAALKGLIYSLDEAFPQGLDQDWLGYARSLGTIQERLYGLPFAGDAYTLVYRPTALGAPPASWDELLARGRAVAFAGNDALTPLVLYQGAGGKVQNGQGLPTLEQEPLTEVFTLFAEAARRGVFPNWVTTLQSDGQVWQTFLERRADGALTWSSNYLIDLPTDAVIHPIPALSGNPYTLANGWMWAIADPDPQRRSLSMRLAAYLSASEFLAPWSQAAGYLPTRLSVLNAWNDANLRDALSQIILSAHIPPPNPVLDSLRPVLSFATQQVLKQQADPVTAATAAVEQLRRP</sequence>
<dbReference type="InterPro" id="IPR006059">
    <property type="entry name" value="SBP"/>
</dbReference>
<protein>
    <recommendedName>
        <fullName evidence="6">ABC transporter substrate-binding protein</fullName>
    </recommendedName>
</protein>
<keyword evidence="3" id="KW-0732">Signal</keyword>
<organism evidence="4 5">
    <name type="scientific">Thermanaerothrix daxensis</name>
    <dbReference type="NCBI Taxonomy" id="869279"/>
    <lineage>
        <taxon>Bacteria</taxon>
        <taxon>Bacillati</taxon>
        <taxon>Chloroflexota</taxon>
        <taxon>Anaerolineae</taxon>
        <taxon>Anaerolineales</taxon>
        <taxon>Anaerolineaceae</taxon>
        <taxon>Thermanaerothrix</taxon>
    </lineage>
</organism>
<proteinExistence type="inferred from homology"/>
<comment type="caution">
    <text evidence="4">The sequence shown here is derived from an EMBL/GenBank/DDBJ whole genome shotgun (WGS) entry which is preliminary data.</text>
</comment>
<dbReference type="PANTHER" id="PTHR30061:SF50">
    <property type="entry name" value="MALTOSE_MALTODEXTRIN-BINDING PERIPLASMIC PROTEIN"/>
    <property type="match status" value="1"/>
</dbReference>
<dbReference type="OrthoDB" id="158763at2"/>
<dbReference type="AlphaFoldDB" id="A0A0P6YB93"/>
<dbReference type="RefSeq" id="WP_083461860.1">
    <property type="nucleotide sequence ID" value="NZ_LGKO01000005.1"/>
</dbReference>
<dbReference type="EMBL" id="LGKO01000005">
    <property type="protein sequence ID" value="KPL82433.1"/>
    <property type="molecule type" value="Genomic_DNA"/>
</dbReference>
<dbReference type="GO" id="GO:0055052">
    <property type="term" value="C:ATP-binding cassette (ABC) transporter complex, substrate-binding subunit-containing"/>
    <property type="evidence" value="ECO:0007669"/>
    <property type="project" value="TreeGrafter"/>
</dbReference>
<evidence type="ECO:0000256" key="1">
    <source>
        <dbReference type="ARBA" id="ARBA00008520"/>
    </source>
</evidence>
<dbReference type="SUPFAM" id="SSF53850">
    <property type="entry name" value="Periplasmic binding protein-like II"/>
    <property type="match status" value="1"/>
</dbReference>
<dbReference type="Proteomes" id="UP000050544">
    <property type="component" value="Unassembled WGS sequence"/>
</dbReference>
<evidence type="ECO:0000256" key="2">
    <source>
        <dbReference type="ARBA" id="ARBA00022448"/>
    </source>
</evidence>
<dbReference type="PROSITE" id="PS51257">
    <property type="entry name" value="PROKAR_LIPOPROTEIN"/>
    <property type="match status" value="1"/>
</dbReference>
<keyword evidence="5" id="KW-1185">Reference proteome</keyword>
<evidence type="ECO:0000313" key="5">
    <source>
        <dbReference type="Proteomes" id="UP000050544"/>
    </source>
</evidence>
<dbReference type="PANTHER" id="PTHR30061">
    <property type="entry name" value="MALTOSE-BINDING PERIPLASMIC PROTEIN"/>
    <property type="match status" value="1"/>
</dbReference>
<evidence type="ECO:0000256" key="3">
    <source>
        <dbReference type="ARBA" id="ARBA00022729"/>
    </source>
</evidence>
<dbReference type="GO" id="GO:0042956">
    <property type="term" value="P:maltodextrin transmembrane transport"/>
    <property type="evidence" value="ECO:0007669"/>
    <property type="project" value="TreeGrafter"/>
</dbReference>
<dbReference type="Gene3D" id="3.40.190.10">
    <property type="entry name" value="Periplasmic binding protein-like II"/>
    <property type="match status" value="1"/>
</dbReference>
<name>A0A0P6YB93_9CHLR</name>
<reference evidence="4 5" key="1">
    <citation type="submission" date="2015-07" db="EMBL/GenBank/DDBJ databases">
        <title>Whole genome sequence of Thermanaerothrix daxensis DSM 23592.</title>
        <authorList>
            <person name="Hemp J."/>
            <person name="Ward L.M."/>
            <person name="Pace L.A."/>
            <person name="Fischer W.W."/>
        </authorList>
    </citation>
    <scope>NUCLEOTIDE SEQUENCE [LARGE SCALE GENOMIC DNA]</scope>
    <source>
        <strain evidence="4 5">GNS-1</strain>
    </source>
</reference>
<keyword evidence="2" id="KW-0813">Transport</keyword>
<dbReference type="GO" id="GO:0015768">
    <property type="term" value="P:maltose transport"/>
    <property type="evidence" value="ECO:0007669"/>
    <property type="project" value="TreeGrafter"/>
</dbReference>
<dbReference type="GO" id="GO:1901982">
    <property type="term" value="F:maltose binding"/>
    <property type="evidence" value="ECO:0007669"/>
    <property type="project" value="TreeGrafter"/>
</dbReference>
<dbReference type="STRING" id="869279.SE15_09755"/>
<evidence type="ECO:0008006" key="6">
    <source>
        <dbReference type="Google" id="ProtNLM"/>
    </source>
</evidence>
<evidence type="ECO:0000313" key="4">
    <source>
        <dbReference type="EMBL" id="KPL82433.1"/>
    </source>
</evidence>
<dbReference type="Pfam" id="PF13416">
    <property type="entry name" value="SBP_bac_8"/>
    <property type="match status" value="1"/>
</dbReference>